<reference evidence="4" key="1">
    <citation type="journal article" date="2019" name="Int. J. Syst. Evol. Microbiol.">
        <title>The Global Catalogue of Microorganisms (GCM) 10K type strain sequencing project: providing services to taxonomists for standard genome sequencing and annotation.</title>
        <authorList>
            <consortium name="The Broad Institute Genomics Platform"/>
            <consortium name="The Broad Institute Genome Sequencing Center for Infectious Disease"/>
            <person name="Wu L."/>
            <person name="Ma J."/>
        </authorList>
    </citation>
    <scope>NUCLEOTIDE SEQUENCE [LARGE SCALE GENOMIC DNA]</scope>
    <source>
        <strain evidence="4">JCM 10673</strain>
    </source>
</reference>
<dbReference type="RefSeq" id="WP_344045474.1">
    <property type="nucleotide sequence ID" value="NZ_BAAAHG010000001.1"/>
</dbReference>
<gene>
    <name evidence="3" type="ORF">GCM10009549_01210</name>
</gene>
<dbReference type="Gene3D" id="2.30.110.10">
    <property type="entry name" value="Electron Transport, Fmn-binding Protein, Chain A"/>
    <property type="match status" value="1"/>
</dbReference>
<name>A0ABP3YQT9_9ACTN</name>
<keyword evidence="4" id="KW-1185">Reference proteome</keyword>
<dbReference type="InterPro" id="IPR050268">
    <property type="entry name" value="NADH-dep_flavin_reductase"/>
</dbReference>
<dbReference type="PANTHER" id="PTHR30466">
    <property type="entry name" value="FLAVIN REDUCTASE"/>
    <property type="match status" value="1"/>
</dbReference>
<dbReference type="InterPro" id="IPR002563">
    <property type="entry name" value="Flavin_Rdtase-like_dom"/>
</dbReference>
<feature type="domain" description="Flavin reductase like" evidence="2">
    <location>
        <begin position="12"/>
        <end position="159"/>
    </location>
</feature>
<sequence length="194" mass="20287">MAIDDELFRAVFSAHPAAVCIVTAAGPEGRPSGLTTSAVTSVSRKPPLLLVCVGTGSRTLAAIRHSGGFAVHFLAGHNEWLSERFAGKSTQKFAGLDWRPSGCAAGAPLLPEHHLSAVAECLVHQEVPAGDHSVLVGRIEDAAVHGRAPMLYHERGYVHLPVPALPGSATAHWPSRTPWPVPGLAVQPSPEGTS</sequence>
<protein>
    <submittedName>
        <fullName evidence="3">Flavin reductase family protein</fullName>
    </submittedName>
</protein>
<dbReference type="Proteomes" id="UP001501005">
    <property type="component" value="Unassembled WGS sequence"/>
</dbReference>
<organism evidence="3 4">
    <name type="scientific">Streptomyces thermoalcalitolerans</name>
    <dbReference type="NCBI Taxonomy" id="65605"/>
    <lineage>
        <taxon>Bacteria</taxon>
        <taxon>Bacillati</taxon>
        <taxon>Actinomycetota</taxon>
        <taxon>Actinomycetes</taxon>
        <taxon>Kitasatosporales</taxon>
        <taxon>Streptomycetaceae</taxon>
        <taxon>Streptomyces</taxon>
    </lineage>
</organism>
<dbReference type="InterPro" id="IPR012349">
    <property type="entry name" value="Split_barrel_FMN-bd"/>
</dbReference>
<dbReference type="Pfam" id="PF01613">
    <property type="entry name" value="Flavin_Reduct"/>
    <property type="match status" value="1"/>
</dbReference>
<keyword evidence="1" id="KW-0560">Oxidoreductase</keyword>
<dbReference type="SMART" id="SM00903">
    <property type="entry name" value="Flavin_Reduct"/>
    <property type="match status" value="1"/>
</dbReference>
<proteinExistence type="predicted"/>
<dbReference type="EMBL" id="BAAAHG010000001">
    <property type="protein sequence ID" value="GAA0900905.1"/>
    <property type="molecule type" value="Genomic_DNA"/>
</dbReference>
<accession>A0ABP3YQT9</accession>
<evidence type="ECO:0000256" key="1">
    <source>
        <dbReference type="ARBA" id="ARBA00023002"/>
    </source>
</evidence>
<dbReference type="PANTHER" id="PTHR30466:SF1">
    <property type="entry name" value="FMN REDUCTASE (NADH) RUTF"/>
    <property type="match status" value="1"/>
</dbReference>
<dbReference type="SUPFAM" id="SSF50475">
    <property type="entry name" value="FMN-binding split barrel"/>
    <property type="match status" value="1"/>
</dbReference>
<evidence type="ECO:0000313" key="4">
    <source>
        <dbReference type="Proteomes" id="UP001501005"/>
    </source>
</evidence>
<evidence type="ECO:0000313" key="3">
    <source>
        <dbReference type="EMBL" id="GAA0900905.1"/>
    </source>
</evidence>
<evidence type="ECO:0000259" key="2">
    <source>
        <dbReference type="SMART" id="SM00903"/>
    </source>
</evidence>
<comment type="caution">
    <text evidence="3">The sequence shown here is derived from an EMBL/GenBank/DDBJ whole genome shotgun (WGS) entry which is preliminary data.</text>
</comment>